<dbReference type="EMBL" id="JAGSIE010000009">
    <property type="protein sequence ID" value="MBR7553260.1"/>
    <property type="molecule type" value="Genomic_DNA"/>
</dbReference>
<reference evidence="2 3" key="1">
    <citation type="submission" date="2021-04" db="EMBL/GenBank/DDBJ databases">
        <title>Allobacillus sp. nov. SKP8-2 isolated from shrimp paste.</title>
        <authorList>
            <person name="Tanasupawat S."/>
            <person name="Yiamsombat S."/>
            <person name="Kanchanasin P."/>
            <person name="Kuncharoen N."/>
        </authorList>
    </citation>
    <scope>NUCLEOTIDE SEQUENCE [LARGE SCALE GENOMIC DNA]</scope>
    <source>
        <strain evidence="2 3">SKP8-2</strain>
    </source>
</reference>
<dbReference type="RefSeq" id="WP_212368233.1">
    <property type="nucleotide sequence ID" value="NZ_JAGSIE010000009.1"/>
</dbReference>
<evidence type="ECO:0000256" key="1">
    <source>
        <dbReference type="SAM" id="Phobius"/>
    </source>
</evidence>
<keyword evidence="1" id="KW-0812">Transmembrane</keyword>
<feature type="transmembrane region" description="Helical" evidence="1">
    <location>
        <begin position="35"/>
        <end position="60"/>
    </location>
</feature>
<keyword evidence="1" id="KW-0472">Membrane</keyword>
<dbReference type="AlphaFoldDB" id="A0A941CW36"/>
<organism evidence="2 3">
    <name type="scientific">Allobacillus saliphilus</name>
    <dbReference type="NCBI Taxonomy" id="2912308"/>
    <lineage>
        <taxon>Bacteria</taxon>
        <taxon>Bacillati</taxon>
        <taxon>Bacillota</taxon>
        <taxon>Bacilli</taxon>
        <taxon>Bacillales</taxon>
        <taxon>Bacillaceae</taxon>
        <taxon>Allobacillus</taxon>
    </lineage>
</organism>
<dbReference type="Proteomes" id="UP000675431">
    <property type="component" value="Unassembled WGS sequence"/>
</dbReference>
<name>A0A941CW36_9BACI</name>
<gene>
    <name evidence="2" type="ORF">KC820_03730</name>
</gene>
<keyword evidence="1" id="KW-1133">Transmembrane helix</keyword>
<protein>
    <submittedName>
        <fullName evidence="2">DUF2768 domain-containing protein</fullName>
    </submittedName>
</protein>
<comment type="caution">
    <text evidence="2">The sequence shown here is derived from an EMBL/GenBank/DDBJ whole genome shotgun (WGS) entry which is preliminary data.</text>
</comment>
<dbReference type="InterPro" id="IPR020076">
    <property type="entry name" value="DUF2768"/>
</dbReference>
<evidence type="ECO:0000313" key="2">
    <source>
        <dbReference type="EMBL" id="MBR7553260.1"/>
    </source>
</evidence>
<evidence type="ECO:0000313" key="3">
    <source>
        <dbReference type="Proteomes" id="UP000675431"/>
    </source>
</evidence>
<accession>A0A941CW36</accession>
<feature type="transmembrane region" description="Helical" evidence="1">
    <location>
        <begin position="6"/>
        <end position="28"/>
    </location>
</feature>
<proteinExistence type="predicted"/>
<dbReference type="Pfam" id="PF10966">
    <property type="entry name" value="DUF2768"/>
    <property type="match status" value="1"/>
</dbReference>
<sequence length="65" mass="7016">MSQSMLNMYISFGGMVLLFAATGLIILARNKLSGVLRFIVSLTAYVCLIVGAIIIFYIVLSGPTE</sequence>
<keyword evidence="3" id="KW-1185">Reference proteome</keyword>